<evidence type="ECO:0000256" key="2">
    <source>
        <dbReference type="ARBA" id="ARBA00023125"/>
    </source>
</evidence>
<dbReference type="OrthoDB" id="47359at2759"/>
<evidence type="ECO:0000256" key="3">
    <source>
        <dbReference type="ARBA" id="ARBA00023163"/>
    </source>
</evidence>
<proteinExistence type="predicted"/>
<keyword evidence="3" id="KW-0804">Transcription</keyword>
<feature type="compositionally biased region" description="Low complexity" evidence="4">
    <location>
        <begin position="324"/>
        <end position="336"/>
    </location>
</feature>
<evidence type="ECO:0000313" key="7">
    <source>
        <dbReference type="Proteomes" id="UP000693970"/>
    </source>
</evidence>
<dbReference type="PANTHER" id="PTHR23351">
    <property type="entry name" value="FOS TRANSCRIPTION FACTOR-RELATED"/>
    <property type="match status" value="1"/>
</dbReference>
<feature type="compositionally biased region" description="Basic residues" evidence="4">
    <location>
        <begin position="119"/>
        <end position="136"/>
    </location>
</feature>
<evidence type="ECO:0000259" key="5">
    <source>
        <dbReference type="PROSITE" id="PS50217"/>
    </source>
</evidence>
<dbReference type="PROSITE" id="PS50217">
    <property type="entry name" value="BZIP"/>
    <property type="match status" value="2"/>
</dbReference>
<evidence type="ECO:0000313" key="6">
    <source>
        <dbReference type="EMBL" id="KAG7352051.1"/>
    </source>
</evidence>
<protein>
    <submittedName>
        <fullName evidence="6">BZIP transcription factor</fullName>
    </submittedName>
</protein>
<feature type="compositionally biased region" description="Polar residues" evidence="4">
    <location>
        <begin position="101"/>
        <end position="112"/>
    </location>
</feature>
<evidence type="ECO:0000256" key="1">
    <source>
        <dbReference type="ARBA" id="ARBA00023015"/>
    </source>
</evidence>
<accession>A0A9K3KZI4</accession>
<feature type="domain" description="BZIP" evidence="5">
    <location>
        <begin position="263"/>
        <end position="307"/>
    </location>
</feature>
<dbReference type="GO" id="GO:0000981">
    <property type="term" value="F:DNA-binding transcription factor activity, RNA polymerase II-specific"/>
    <property type="evidence" value="ECO:0007669"/>
    <property type="project" value="TreeGrafter"/>
</dbReference>
<organism evidence="6 7">
    <name type="scientific">Nitzschia inconspicua</name>
    <dbReference type="NCBI Taxonomy" id="303405"/>
    <lineage>
        <taxon>Eukaryota</taxon>
        <taxon>Sar</taxon>
        <taxon>Stramenopiles</taxon>
        <taxon>Ochrophyta</taxon>
        <taxon>Bacillariophyta</taxon>
        <taxon>Bacillariophyceae</taxon>
        <taxon>Bacillariophycidae</taxon>
        <taxon>Bacillariales</taxon>
        <taxon>Bacillariaceae</taxon>
        <taxon>Nitzschia</taxon>
    </lineage>
</organism>
<dbReference type="GO" id="GO:0005634">
    <property type="term" value="C:nucleus"/>
    <property type="evidence" value="ECO:0007669"/>
    <property type="project" value="TreeGrafter"/>
</dbReference>
<keyword evidence="1" id="KW-0805">Transcription regulation</keyword>
<dbReference type="EMBL" id="JAGRRH010000017">
    <property type="protein sequence ID" value="KAG7352051.1"/>
    <property type="molecule type" value="Genomic_DNA"/>
</dbReference>
<name>A0A9K3KZI4_9STRA</name>
<dbReference type="Pfam" id="PF07716">
    <property type="entry name" value="bZIP_2"/>
    <property type="match status" value="1"/>
</dbReference>
<dbReference type="CDD" id="cd14809">
    <property type="entry name" value="bZIP_AUREO-like"/>
    <property type="match status" value="2"/>
</dbReference>
<feature type="domain" description="BZIP" evidence="5">
    <location>
        <begin position="115"/>
        <end position="163"/>
    </location>
</feature>
<feature type="compositionally biased region" description="Low complexity" evidence="4">
    <location>
        <begin position="437"/>
        <end position="453"/>
    </location>
</feature>
<dbReference type="SMART" id="SM00338">
    <property type="entry name" value="BRLZ"/>
    <property type="match status" value="2"/>
</dbReference>
<dbReference type="InterPro" id="IPR004827">
    <property type="entry name" value="bZIP"/>
</dbReference>
<reference evidence="6" key="2">
    <citation type="submission" date="2021-04" db="EMBL/GenBank/DDBJ databases">
        <authorList>
            <person name="Podell S."/>
        </authorList>
    </citation>
    <scope>NUCLEOTIDE SEQUENCE</scope>
    <source>
        <strain evidence="6">Hildebrandi</strain>
    </source>
</reference>
<dbReference type="InterPro" id="IPR000837">
    <property type="entry name" value="AP-1"/>
</dbReference>
<keyword evidence="2" id="KW-0238">DNA-binding</keyword>
<sequence length="453" mass="49190">MAPINFTPMELNKDTANMSTSAVPALSVLLQVGSLSSMLEAAASASINCGTNVTNTSNMTMTLSSTCISFADGGSSITTSDDCSSSTTEQAKTKYQKAVATTTKTTESNRASTVEDRLKRSRERNRVHARKTRQRKKEQMQSLQTKAEQLKKEQVQLKTAINEKNTANILCALFATDKADSKSEDPRVEALLRRPTADIPDPSKLTGLQPLILPSGSTHSKKNSKVASVPSLQNEELPDDGIDYELLGKDRTKCTPAELDRIRRERNRMHAKRTRDRKRHFMEEMTDMCKSLESENILLRHHLIGLNGGVLPALQPPLPSLQQQQQLQQQSVTISPSLPPTSPTNAPTGFREIKRGKRTLDDVSVPVLQKPGPSKPKPATNLGQFGSLLQAATGASVRTYHPYSSGSDSSEDEGSKSRPMALKRQRKLSASSDEGVSASIATTAASSMTSIGV</sequence>
<keyword evidence="7" id="KW-1185">Reference proteome</keyword>
<feature type="region of interest" description="Disordered" evidence="4">
    <location>
        <begin position="324"/>
        <end position="382"/>
    </location>
</feature>
<dbReference type="AlphaFoldDB" id="A0A9K3KZI4"/>
<dbReference type="PANTHER" id="PTHR23351:SF24">
    <property type="entry name" value="ACTIVATING TRANSCRIPTION FACTOR 3-RELATED"/>
    <property type="match status" value="1"/>
</dbReference>
<feature type="region of interest" description="Disordered" evidence="4">
    <location>
        <begin position="399"/>
        <end position="453"/>
    </location>
</feature>
<comment type="caution">
    <text evidence="6">The sequence shown here is derived from an EMBL/GenBank/DDBJ whole genome shotgun (WGS) entry which is preliminary data.</text>
</comment>
<feature type="region of interest" description="Disordered" evidence="4">
    <location>
        <begin position="101"/>
        <end position="147"/>
    </location>
</feature>
<dbReference type="Proteomes" id="UP000693970">
    <property type="component" value="Unassembled WGS sequence"/>
</dbReference>
<evidence type="ECO:0000256" key="4">
    <source>
        <dbReference type="SAM" id="MobiDB-lite"/>
    </source>
</evidence>
<gene>
    <name evidence="6" type="ORF">IV203_008099</name>
</gene>
<dbReference type="GO" id="GO:0000978">
    <property type="term" value="F:RNA polymerase II cis-regulatory region sequence-specific DNA binding"/>
    <property type="evidence" value="ECO:0007669"/>
    <property type="project" value="TreeGrafter"/>
</dbReference>
<reference evidence="6" key="1">
    <citation type="journal article" date="2021" name="Sci. Rep.">
        <title>Diploid genomic architecture of Nitzschia inconspicua, an elite biomass production diatom.</title>
        <authorList>
            <person name="Oliver A."/>
            <person name="Podell S."/>
            <person name="Pinowska A."/>
            <person name="Traller J.C."/>
            <person name="Smith S.R."/>
            <person name="McClure R."/>
            <person name="Beliaev A."/>
            <person name="Bohutskyi P."/>
            <person name="Hill E.A."/>
            <person name="Rabines A."/>
            <person name="Zheng H."/>
            <person name="Allen L.Z."/>
            <person name="Kuo A."/>
            <person name="Grigoriev I.V."/>
            <person name="Allen A.E."/>
            <person name="Hazlebeck D."/>
            <person name="Allen E.E."/>
        </authorList>
    </citation>
    <scope>NUCLEOTIDE SEQUENCE</scope>
    <source>
        <strain evidence="6">Hildebrandi</strain>
    </source>
</reference>